<dbReference type="CTD" id="42490"/>
<feature type="compositionally biased region" description="Low complexity" evidence="7">
    <location>
        <begin position="37"/>
        <end position="51"/>
    </location>
</feature>
<keyword evidence="6 8" id="KW-0472">Membrane</keyword>
<comment type="similarity">
    <text evidence="2">Belongs to the NRAMP family.</text>
</comment>
<evidence type="ECO:0000256" key="1">
    <source>
        <dbReference type="ARBA" id="ARBA00004141"/>
    </source>
</evidence>
<dbReference type="NCBIfam" id="TIGR01197">
    <property type="entry name" value="nramp"/>
    <property type="match status" value="1"/>
</dbReference>
<feature type="transmembrane region" description="Helical" evidence="8">
    <location>
        <begin position="94"/>
        <end position="109"/>
    </location>
</feature>
<dbReference type="GeneID" id="115623542"/>
<evidence type="ECO:0000256" key="5">
    <source>
        <dbReference type="ARBA" id="ARBA00022989"/>
    </source>
</evidence>
<accession>A0A6J2TFL2</accession>
<dbReference type="RefSeq" id="XP_030373787.1">
    <property type="nucleotide sequence ID" value="XM_030517927.1"/>
</dbReference>
<evidence type="ECO:0000313" key="10">
    <source>
        <dbReference type="RefSeq" id="XP_030373787.1"/>
    </source>
</evidence>
<dbReference type="PANTHER" id="PTHR11706:SF33">
    <property type="entry name" value="NATURAL RESISTANCE-ASSOCIATED MACROPHAGE PROTEIN 2"/>
    <property type="match status" value="1"/>
</dbReference>
<feature type="transmembrane region" description="Helical" evidence="8">
    <location>
        <begin position="171"/>
        <end position="198"/>
    </location>
</feature>
<dbReference type="GO" id="GO:0010008">
    <property type="term" value="C:endosome membrane"/>
    <property type="evidence" value="ECO:0007669"/>
    <property type="project" value="TreeGrafter"/>
</dbReference>
<gene>
    <name evidence="10" type="primary">LOC115623542</name>
</gene>
<dbReference type="Proteomes" id="UP000504634">
    <property type="component" value="Unplaced"/>
</dbReference>
<feature type="transmembrane region" description="Helical" evidence="8">
    <location>
        <begin position="129"/>
        <end position="151"/>
    </location>
</feature>
<proteinExistence type="inferred from homology"/>
<dbReference type="HAMAP" id="MF_00221">
    <property type="entry name" value="NRAMP"/>
    <property type="match status" value="1"/>
</dbReference>
<evidence type="ECO:0000256" key="6">
    <source>
        <dbReference type="ARBA" id="ARBA00023136"/>
    </source>
</evidence>
<feature type="transmembrane region" description="Helical" evidence="8">
    <location>
        <begin position="316"/>
        <end position="343"/>
    </location>
</feature>
<evidence type="ECO:0000313" key="9">
    <source>
        <dbReference type="Proteomes" id="UP000504634"/>
    </source>
</evidence>
<dbReference type="GO" id="GO:0015086">
    <property type="term" value="F:cadmium ion transmembrane transporter activity"/>
    <property type="evidence" value="ECO:0007669"/>
    <property type="project" value="TreeGrafter"/>
</dbReference>
<sequence length="613" mass="67492">MSSNEAYRSRNMETSGSSGASTSGNAGAGGIGHDDSYNPAASGSSNSSRNNKQTNILNENTYLKPASKQAYFSDEKVLIPDDEHTNVRFSFRKLWAFTGPGFLMSIAYLDPGNIESDLQSGAAAKYKILWVLLWATVLGLLMQRLAARLGVVTGLHLAEMCYRQYKRLPRWILWIMIEIAIIGSDMQEVIGTAIAIYLLSNKVVPLWGGVLITIIDTFTFLFLDKYGLRKLEFLFAFLITVMAVTFGYEYIVSAPNQAEVMEGMFVPWCSGCNSDVLLQAVGIVGAVIMPHNLYLHSALVKSRDIDRRQPQKVSEANFYFFIEASVALFVSFIINLFVVGVFAHGMYGKTNNDVLEVCVNRSMYDDAKTSFVDSDGGNALIDADLYKGGLFLGCTFGAAAMYIWGVGILAAGQSSTMTGTYAGQFSMEGFLNLQWPRWRRVLVTRLIAIVPTFCLALFTKMEDLTNMNDILNAVMSLQLPFAAIPTIAFTSCTAIMGEFVNGLGNKIVSILLTVVVIAVNLYFVVVQVEQFSITGGLLALVCIFAILYLLFNLYLVIHMAACMGNQRLMNSRWVQRWVLPSQNSFSIKNANSTYARIPTNGDTDADIVDGEDA</sequence>
<feature type="transmembrane region" description="Helical" evidence="8">
    <location>
        <begin position="479"/>
        <end position="500"/>
    </location>
</feature>
<dbReference type="AlphaFoldDB" id="A0A6J2TFL2"/>
<organism evidence="9 10">
    <name type="scientific">Drosophila lebanonensis</name>
    <name type="common">Fruit fly</name>
    <name type="synonym">Scaptodrosophila lebanonensis</name>
    <dbReference type="NCBI Taxonomy" id="7225"/>
    <lineage>
        <taxon>Eukaryota</taxon>
        <taxon>Metazoa</taxon>
        <taxon>Ecdysozoa</taxon>
        <taxon>Arthropoda</taxon>
        <taxon>Hexapoda</taxon>
        <taxon>Insecta</taxon>
        <taxon>Pterygota</taxon>
        <taxon>Neoptera</taxon>
        <taxon>Endopterygota</taxon>
        <taxon>Diptera</taxon>
        <taxon>Brachycera</taxon>
        <taxon>Muscomorpha</taxon>
        <taxon>Ephydroidea</taxon>
        <taxon>Drosophilidae</taxon>
        <taxon>Scaptodrosophila</taxon>
    </lineage>
</organism>
<keyword evidence="5 8" id="KW-1133">Transmembrane helix</keyword>
<reference evidence="10" key="1">
    <citation type="submission" date="2025-08" db="UniProtKB">
        <authorList>
            <consortium name="RefSeq"/>
        </authorList>
    </citation>
    <scope>IDENTIFICATION</scope>
    <source>
        <strain evidence="10">11010-0011.00</strain>
        <tissue evidence="10">Whole body</tissue>
    </source>
</reference>
<keyword evidence="9" id="KW-1185">Reference proteome</keyword>
<keyword evidence="3" id="KW-0813">Transport</keyword>
<feature type="transmembrane region" description="Helical" evidence="8">
    <location>
        <begin position="537"/>
        <end position="557"/>
    </location>
</feature>
<feature type="region of interest" description="Disordered" evidence="7">
    <location>
        <begin position="1"/>
        <end position="59"/>
    </location>
</feature>
<feature type="transmembrane region" description="Helical" evidence="8">
    <location>
        <begin position="507"/>
        <end position="525"/>
    </location>
</feature>
<dbReference type="PRINTS" id="PR00447">
    <property type="entry name" value="NATRESASSCMP"/>
</dbReference>
<feature type="transmembrane region" description="Helical" evidence="8">
    <location>
        <begin position="204"/>
        <end position="223"/>
    </location>
</feature>
<evidence type="ECO:0000256" key="8">
    <source>
        <dbReference type="SAM" id="Phobius"/>
    </source>
</evidence>
<keyword evidence="4 8" id="KW-0812">Transmembrane</keyword>
<dbReference type="NCBIfam" id="NF037982">
    <property type="entry name" value="Nramp_1"/>
    <property type="match status" value="1"/>
</dbReference>
<evidence type="ECO:0000256" key="2">
    <source>
        <dbReference type="ARBA" id="ARBA00006670"/>
    </source>
</evidence>
<dbReference type="InterPro" id="IPR001046">
    <property type="entry name" value="NRAMP_fam"/>
</dbReference>
<feature type="transmembrane region" description="Helical" evidence="8">
    <location>
        <begin position="235"/>
        <end position="256"/>
    </location>
</feature>
<evidence type="ECO:0000256" key="7">
    <source>
        <dbReference type="SAM" id="MobiDB-lite"/>
    </source>
</evidence>
<evidence type="ECO:0000256" key="4">
    <source>
        <dbReference type="ARBA" id="ARBA00022692"/>
    </source>
</evidence>
<feature type="compositionally biased region" description="Low complexity" evidence="7">
    <location>
        <begin position="15"/>
        <end position="25"/>
    </location>
</feature>
<feature type="transmembrane region" description="Helical" evidence="8">
    <location>
        <begin position="276"/>
        <end position="295"/>
    </location>
</feature>
<dbReference type="GO" id="GO:0005384">
    <property type="term" value="F:manganese ion transmembrane transporter activity"/>
    <property type="evidence" value="ECO:0007669"/>
    <property type="project" value="TreeGrafter"/>
</dbReference>
<name>A0A6J2TFL2_DROLE</name>
<comment type="subcellular location">
    <subcellularLocation>
        <location evidence="1">Membrane</location>
        <topology evidence="1">Multi-pass membrane protein</topology>
    </subcellularLocation>
</comment>
<dbReference type="GO" id="GO:0005886">
    <property type="term" value="C:plasma membrane"/>
    <property type="evidence" value="ECO:0007669"/>
    <property type="project" value="TreeGrafter"/>
</dbReference>
<dbReference type="Pfam" id="PF01566">
    <property type="entry name" value="Nramp"/>
    <property type="match status" value="1"/>
</dbReference>
<dbReference type="GO" id="GO:0005381">
    <property type="term" value="F:iron ion transmembrane transporter activity"/>
    <property type="evidence" value="ECO:0007669"/>
    <property type="project" value="TreeGrafter"/>
</dbReference>
<feature type="transmembrane region" description="Helical" evidence="8">
    <location>
        <begin position="390"/>
        <end position="411"/>
    </location>
</feature>
<feature type="transmembrane region" description="Helical" evidence="8">
    <location>
        <begin position="442"/>
        <end position="459"/>
    </location>
</feature>
<protein>
    <submittedName>
        <fullName evidence="10">Protein Malvolio isoform X3</fullName>
    </submittedName>
</protein>
<dbReference type="PANTHER" id="PTHR11706">
    <property type="entry name" value="SOLUTE CARRIER PROTEIN FAMILY 11 MEMBER"/>
    <property type="match status" value="1"/>
</dbReference>
<evidence type="ECO:0000256" key="3">
    <source>
        <dbReference type="ARBA" id="ARBA00022448"/>
    </source>
</evidence>